<dbReference type="EMBL" id="PGOL01002254">
    <property type="protein sequence ID" value="PKI49282.1"/>
    <property type="molecule type" value="Genomic_DNA"/>
</dbReference>
<evidence type="ECO:0000313" key="3">
    <source>
        <dbReference type="Proteomes" id="UP000233551"/>
    </source>
</evidence>
<comment type="caution">
    <text evidence="2">The sequence shown here is derived from an EMBL/GenBank/DDBJ whole genome shotgun (WGS) entry which is preliminary data.</text>
</comment>
<evidence type="ECO:0008006" key="4">
    <source>
        <dbReference type="Google" id="ProtNLM"/>
    </source>
</evidence>
<feature type="compositionally biased region" description="Polar residues" evidence="1">
    <location>
        <begin position="465"/>
        <end position="475"/>
    </location>
</feature>
<reference evidence="2 3" key="1">
    <citation type="submission" date="2017-11" db="EMBL/GenBank/DDBJ databases">
        <title>De-novo sequencing of pomegranate (Punica granatum L.) genome.</title>
        <authorList>
            <person name="Akparov Z."/>
            <person name="Amiraslanov A."/>
            <person name="Hajiyeva S."/>
            <person name="Abbasov M."/>
            <person name="Kaur K."/>
            <person name="Hamwieh A."/>
            <person name="Solovyev V."/>
            <person name="Salamov A."/>
            <person name="Braich B."/>
            <person name="Kosarev P."/>
            <person name="Mahmoud A."/>
            <person name="Hajiyev E."/>
            <person name="Babayeva S."/>
            <person name="Izzatullayeva V."/>
            <person name="Mammadov A."/>
            <person name="Mammadov A."/>
            <person name="Sharifova S."/>
            <person name="Ojaghi J."/>
            <person name="Eynullazada K."/>
            <person name="Bayramov B."/>
            <person name="Abdulazimova A."/>
            <person name="Shahmuradov I."/>
        </authorList>
    </citation>
    <scope>NUCLEOTIDE SEQUENCE [LARGE SCALE GENOMIC DNA]</scope>
    <source>
        <strain evidence="3">cv. AG2017</strain>
        <tissue evidence="2">Leaf</tissue>
    </source>
</reference>
<evidence type="ECO:0000313" key="2">
    <source>
        <dbReference type="EMBL" id="PKI49282.1"/>
    </source>
</evidence>
<feature type="compositionally biased region" description="Low complexity" evidence="1">
    <location>
        <begin position="74"/>
        <end position="84"/>
    </location>
</feature>
<evidence type="ECO:0000256" key="1">
    <source>
        <dbReference type="SAM" id="MobiDB-lite"/>
    </source>
</evidence>
<gene>
    <name evidence="2" type="ORF">CRG98_030325</name>
</gene>
<feature type="region of interest" description="Disordered" evidence="1">
    <location>
        <begin position="1"/>
        <end position="46"/>
    </location>
</feature>
<dbReference type="AlphaFoldDB" id="A0A2I0IZ60"/>
<organism evidence="2 3">
    <name type="scientific">Punica granatum</name>
    <name type="common">Pomegranate</name>
    <dbReference type="NCBI Taxonomy" id="22663"/>
    <lineage>
        <taxon>Eukaryota</taxon>
        <taxon>Viridiplantae</taxon>
        <taxon>Streptophyta</taxon>
        <taxon>Embryophyta</taxon>
        <taxon>Tracheophyta</taxon>
        <taxon>Spermatophyta</taxon>
        <taxon>Magnoliopsida</taxon>
        <taxon>eudicotyledons</taxon>
        <taxon>Gunneridae</taxon>
        <taxon>Pentapetalae</taxon>
        <taxon>rosids</taxon>
        <taxon>malvids</taxon>
        <taxon>Myrtales</taxon>
        <taxon>Lythraceae</taxon>
        <taxon>Punica</taxon>
    </lineage>
</organism>
<feature type="region of interest" description="Disordered" evidence="1">
    <location>
        <begin position="440"/>
        <end position="488"/>
    </location>
</feature>
<name>A0A2I0IZ60_PUNGR</name>
<feature type="compositionally biased region" description="Low complexity" evidence="1">
    <location>
        <begin position="396"/>
        <end position="407"/>
    </location>
</feature>
<accession>A0A2I0IZ60</accession>
<feature type="region of interest" description="Disordered" evidence="1">
    <location>
        <begin position="388"/>
        <end position="427"/>
    </location>
</feature>
<keyword evidence="3" id="KW-1185">Reference proteome</keyword>
<feature type="region of interest" description="Disordered" evidence="1">
    <location>
        <begin position="65"/>
        <end position="84"/>
    </location>
</feature>
<protein>
    <recommendedName>
        <fullName evidence="4">Pollen-specific leucine-rich repeat extensin-like protein 1</fullName>
    </recommendedName>
</protein>
<sequence>MRVRMVEEHQPVISEENTPPTPTYSQSPTTHAPPPPPTPAGVPIAYSGAPSMHLPLPTSPGMLLTYSGAPLHQPPSSTAQASSSNTGEHMCIAALEGAFSQMVADMTDFMSIFKGQNHASSNVTPPPGHRPMVDPNSWVPPTFALESEDAPAPATTQVLVVHPVTDLLSLPPALTTIPLPPICRSHCRSTSSCCQQFSLTVGTHASAHTTEPFLFQALQPHISFSYQALPPLNIPPLEPGMPTQAALAAPPINFLPEMETELEQRLRKMEETIKALQLPTFPLGRISPRSSWTSTGSARKHLLILLELSTMEMKEDQASEAYASEWRGKATKHMPLISERQQVQLFHSTLKGVYYSHLLSHASSFVELIEAGKKLDMGFKLGRIEGPARKKEGETSKTTVVPSSTSSKKSKETSVNIVNPGRQSSQPYFVNFTPAPPAAQTYTPHPGHYVQPYQVQRAYHPAPQPYSQPYSTSVLQAPPNRSPAPRIP</sequence>
<feature type="compositionally biased region" description="Basic and acidic residues" evidence="1">
    <location>
        <begin position="1"/>
        <end position="10"/>
    </location>
</feature>
<feature type="compositionally biased region" description="Pro residues" evidence="1">
    <location>
        <begin position="31"/>
        <end position="40"/>
    </location>
</feature>
<proteinExistence type="predicted"/>
<dbReference type="Proteomes" id="UP000233551">
    <property type="component" value="Unassembled WGS sequence"/>
</dbReference>